<dbReference type="PANTHER" id="PTHR36220">
    <property type="entry name" value="UNNAMED PRODUCT"/>
    <property type="match status" value="1"/>
</dbReference>
<dbReference type="InterPro" id="IPR011047">
    <property type="entry name" value="Quinoprotein_ADH-like_sf"/>
</dbReference>
<keyword evidence="1" id="KW-0812">Transmembrane</keyword>
<dbReference type="EMBL" id="JAMXLR010000062">
    <property type="protein sequence ID" value="MCO6045934.1"/>
    <property type="molecule type" value="Genomic_DNA"/>
</dbReference>
<dbReference type="InterPro" id="IPR013517">
    <property type="entry name" value="FG-GAP"/>
</dbReference>
<feature type="chain" id="PRO_5040971468" description="PEP-CTERM protein-sorting domain-containing protein" evidence="2">
    <location>
        <begin position="27"/>
        <end position="418"/>
    </location>
</feature>
<keyword evidence="2" id="KW-0732">Signal</keyword>
<comment type="caution">
    <text evidence="3">The sequence shown here is derived from an EMBL/GenBank/DDBJ whole genome shotgun (WGS) entry which is preliminary data.</text>
</comment>
<evidence type="ECO:0008006" key="5">
    <source>
        <dbReference type="Google" id="ProtNLM"/>
    </source>
</evidence>
<keyword evidence="4" id="KW-1185">Reference proteome</keyword>
<dbReference type="AlphaFoldDB" id="A0A9X2FGE8"/>
<organism evidence="3 4">
    <name type="scientific">Aeoliella straminimaris</name>
    <dbReference type="NCBI Taxonomy" id="2954799"/>
    <lineage>
        <taxon>Bacteria</taxon>
        <taxon>Pseudomonadati</taxon>
        <taxon>Planctomycetota</taxon>
        <taxon>Planctomycetia</taxon>
        <taxon>Pirellulales</taxon>
        <taxon>Lacipirellulaceae</taxon>
        <taxon>Aeoliella</taxon>
    </lineage>
</organism>
<feature type="signal peptide" evidence="2">
    <location>
        <begin position="1"/>
        <end position="26"/>
    </location>
</feature>
<dbReference type="PROSITE" id="PS51470">
    <property type="entry name" value="FG_GAP"/>
    <property type="match status" value="1"/>
</dbReference>
<dbReference type="InterPro" id="IPR015943">
    <property type="entry name" value="WD40/YVTN_repeat-like_dom_sf"/>
</dbReference>
<evidence type="ECO:0000313" key="4">
    <source>
        <dbReference type="Proteomes" id="UP001155241"/>
    </source>
</evidence>
<dbReference type="InterPro" id="IPR013519">
    <property type="entry name" value="Int_alpha_beta-p"/>
</dbReference>
<sequence>MKSTLYSLKCLLFAIASCLTSQLANGQPFDLQFTLDDPTSHPGDEFGASLAVDGNTVLIGAWADETFGDNVGQAHLFNGTTGALLRTFNDPHPTEKDAFGLGIAIDGGRALIGEYGDDTNGQNAGRAHLFDTTSGELIRSFDAPTPSNKWFGVAVDLEGNSALVSGGETTVLFDVTTGDVLQTFSDPSNADSGFGASIALAGDRIVIGAINDDTNGMNVGRAYLFDATSGDLLHTFDDPTPTSNDHFGCSVALDADSVLIGAYYDETNGRDVGQAHLFDATTGSLLRTFDDPTPTVGDVFGIHVALDEGLALIGATGHHESQHRTGEAHLFEVSTGELVQTLTYPGPAPADPTNGAQYGSVAMDNGTIAIGGRFISNDDGLKTGRAYIYSTATVPEPPAALLMAGIVIGGAVLYRRRS</sequence>
<dbReference type="SUPFAM" id="SSF50998">
    <property type="entry name" value="Quinoprotein alcohol dehydrogenase-like"/>
    <property type="match status" value="1"/>
</dbReference>
<reference evidence="3" key="1">
    <citation type="submission" date="2022-06" db="EMBL/GenBank/DDBJ databases">
        <title>Aeoliella straminimaris, a novel planctomycete from sediments.</title>
        <authorList>
            <person name="Vitorino I.R."/>
            <person name="Lage O.M."/>
        </authorList>
    </citation>
    <scope>NUCLEOTIDE SEQUENCE</scope>
    <source>
        <strain evidence="3">ICT_H6.2</strain>
    </source>
</reference>
<feature type="transmembrane region" description="Helical" evidence="1">
    <location>
        <begin position="397"/>
        <end position="414"/>
    </location>
</feature>
<keyword evidence="1" id="KW-1133">Transmembrane helix</keyword>
<protein>
    <recommendedName>
        <fullName evidence="5">PEP-CTERM protein-sorting domain-containing protein</fullName>
    </recommendedName>
</protein>
<evidence type="ECO:0000256" key="1">
    <source>
        <dbReference type="SAM" id="Phobius"/>
    </source>
</evidence>
<dbReference type="Gene3D" id="2.130.10.10">
    <property type="entry name" value="YVTN repeat-like/Quinoprotein amine dehydrogenase"/>
    <property type="match status" value="1"/>
</dbReference>
<evidence type="ECO:0000313" key="3">
    <source>
        <dbReference type="EMBL" id="MCO6045934.1"/>
    </source>
</evidence>
<dbReference type="Pfam" id="PF14312">
    <property type="entry name" value="FG-GAP_2"/>
    <property type="match status" value="4"/>
</dbReference>
<keyword evidence="1" id="KW-0472">Membrane</keyword>
<gene>
    <name evidence="3" type="ORF">NG895_18700</name>
</gene>
<dbReference type="Proteomes" id="UP001155241">
    <property type="component" value="Unassembled WGS sequence"/>
</dbReference>
<dbReference type="RefSeq" id="WP_252854050.1">
    <property type="nucleotide sequence ID" value="NZ_JAMXLR010000062.1"/>
</dbReference>
<dbReference type="PANTHER" id="PTHR36220:SF1">
    <property type="entry name" value="GAMMA TUBULIN COMPLEX COMPONENT C-TERMINAL DOMAIN-CONTAINING PROTEIN"/>
    <property type="match status" value="1"/>
</dbReference>
<name>A0A9X2FGE8_9BACT</name>
<evidence type="ECO:0000256" key="2">
    <source>
        <dbReference type="SAM" id="SignalP"/>
    </source>
</evidence>
<proteinExistence type="predicted"/>
<accession>A0A9X2FGE8</accession>